<dbReference type="KEGG" id="nnu:104586618"/>
<protein>
    <submittedName>
        <fullName evidence="2">Uncharacterized protein LOC104586618</fullName>
    </submittedName>
</protein>
<dbReference type="STRING" id="4432.A0A1U7YQ75"/>
<evidence type="ECO:0000313" key="1">
    <source>
        <dbReference type="Proteomes" id="UP000189703"/>
    </source>
</evidence>
<dbReference type="GeneID" id="104586618"/>
<proteinExistence type="predicted"/>
<dbReference type="Proteomes" id="UP000189703">
    <property type="component" value="Unplaced"/>
</dbReference>
<dbReference type="PANTHER" id="PTHR46503:SF1">
    <property type="entry name" value="INTER-ALPHA-TRYPSIN INHIBITOR HEAVY CHAIN-LIKE PROTEIN"/>
    <property type="match status" value="1"/>
</dbReference>
<gene>
    <name evidence="2" type="primary">LOC104586618</name>
</gene>
<organism evidence="1 2">
    <name type="scientific">Nelumbo nucifera</name>
    <name type="common">Sacred lotus</name>
    <dbReference type="NCBI Taxonomy" id="4432"/>
    <lineage>
        <taxon>Eukaryota</taxon>
        <taxon>Viridiplantae</taxon>
        <taxon>Streptophyta</taxon>
        <taxon>Embryophyta</taxon>
        <taxon>Tracheophyta</taxon>
        <taxon>Spermatophyta</taxon>
        <taxon>Magnoliopsida</taxon>
        <taxon>Proteales</taxon>
        <taxon>Nelumbonaceae</taxon>
        <taxon>Nelumbo</taxon>
    </lineage>
</organism>
<accession>A0A1U7YQ75</accession>
<dbReference type="InParanoid" id="A0A1U7YQ75"/>
<dbReference type="RefSeq" id="XP_010242206.1">
    <property type="nucleotide sequence ID" value="XM_010243904.2"/>
</dbReference>
<reference evidence="2" key="1">
    <citation type="submission" date="2025-08" db="UniProtKB">
        <authorList>
            <consortium name="RefSeq"/>
        </authorList>
    </citation>
    <scope>IDENTIFICATION</scope>
</reference>
<name>A0A1U7YQ75_NELNU</name>
<evidence type="ECO:0000313" key="2">
    <source>
        <dbReference type="RefSeq" id="XP_010242206.1"/>
    </source>
</evidence>
<sequence length="121" mass="13566">METRVQRWLEARKANIIWKRSFRFASKAVAMEKSSHTLLPTSPMLYAVISDPTIVDKPDITSYQPHVHGRCDLPALIPLQMNAISVEVDCYLDTGSLRLTDRGVFIVLREAGAVIAALRSQ</sequence>
<dbReference type="PANTHER" id="PTHR46503">
    <property type="entry name" value="INTER-ALPHA-TRYPSIN INHIBITOR HEAVY CHAIN-LIKE PROTEIN"/>
    <property type="match status" value="1"/>
</dbReference>
<dbReference type="OrthoDB" id="1708074at2759"/>
<keyword evidence="1" id="KW-1185">Reference proteome</keyword>
<dbReference type="AlphaFoldDB" id="A0A1U7YQ75"/>